<dbReference type="GO" id="GO:0005886">
    <property type="term" value="C:plasma membrane"/>
    <property type="evidence" value="ECO:0007669"/>
    <property type="project" value="UniProtKB-SubCell"/>
</dbReference>
<feature type="compositionally biased region" description="Basic and acidic residues" evidence="7">
    <location>
        <begin position="142"/>
        <end position="155"/>
    </location>
</feature>
<feature type="compositionally biased region" description="Acidic residues" evidence="7">
    <location>
        <begin position="122"/>
        <end position="141"/>
    </location>
</feature>
<reference evidence="9 10" key="1">
    <citation type="submission" date="2016-05" db="EMBL/GenBank/DDBJ databases">
        <title>Draft genome sequence of a porcine commensal Rothia nasimurium.</title>
        <authorList>
            <person name="Gaiser R.A."/>
            <person name="Van Baarlen P."/>
            <person name="Wells J.M."/>
        </authorList>
    </citation>
    <scope>NUCLEOTIDE SEQUENCE [LARGE SCALE GENOMIC DNA]</scope>
    <source>
        <strain evidence="9 10">PT-32</strain>
    </source>
</reference>
<feature type="compositionally biased region" description="Polar residues" evidence="7">
    <location>
        <begin position="157"/>
        <end position="170"/>
    </location>
</feature>
<dbReference type="InterPro" id="IPR039428">
    <property type="entry name" value="NUOK/Mnh_C1-like"/>
</dbReference>
<protein>
    <submittedName>
        <fullName evidence="9">Sodium:proton antiporter</fullName>
    </submittedName>
</protein>
<evidence type="ECO:0000256" key="5">
    <source>
        <dbReference type="ARBA" id="ARBA00022989"/>
    </source>
</evidence>
<dbReference type="EMBL" id="LXWF01000002">
    <property type="protein sequence ID" value="ORC24954.1"/>
    <property type="molecule type" value="Genomic_DNA"/>
</dbReference>
<name>A0A1Y1RTG0_9MICC</name>
<accession>A0A1Y1RTG0</accession>
<gene>
    <name evidence="9" type="ORF">A7979_08955</name>
</gene>
<keyword evidence="4 8" id="KW-0812">Transmembrane</keyword>
<evidence type="ECO:0000256" key="2">
    <source>
        <dbReference type="ARBA" id="ARBA00010388"/>
    </source>
</evidence>
<dbReference type="OrthoDB" id="9799219at2"/>
<dbReference type="PANTHER" id="PTHR34583:SF2">
    <property type="entry name" value="ANTIPORTER SUBUNIT MNHC2-RELATED"/>
    <property type="match status" value="1"/>
</dbReference>
<evidence type="ECO:0000256" key="8">
    <source>
        <dbReference type="SAM" id="Phobius"/>
    </source>
</evidence>
<dbReference type="InterPro" id="IPR050601">
    <property type="entry name" value="CPA3_antiporter_subunitC"/>
</dbReference>
<feature type="transmembrane region" description="Helical" evidence="8">
    <location>
        <begin position="30"/>
        <end position="54"/>
    </location>
</feature>
<comment type="caution">
    <text evidence="9">The sequence shown here is derived from an EMBL/GenBank/DDBJ whole genome shotgun (WGS) entry which is preliminary data.</text>
</comment>
<evidence type="ECO:0000256" key="3">
    <source>
        <dbReference type="ARBA" id="ARBA00022475"/>
    </source>
</evidence>
<proteinExistence type="inferred from homology"/>
<keyword evidence="10" id="KW-1185">Reference proteome</keyword>
<dbReference type="PANTHER" id="PTHR34583">
    <property type="entry name" value="ANTIPORTER SUBUNIT MNHC2-RELATED"/>
    <property type="match status" value="1"/>
</dbReference>
<feature type="transmembrane region" description="Helical" evidence="8">
    <location>
        <begin position="74"/>
        <end position="95"/>
    </location>
</feature>
<evidence type="ECO:0000256" key="4">
    <source>
        <dbReference type="ARBA" id="ARBA00022692"/>
    </source>
</evidence>
<dbReference type="AlphaFoldDB" id="A0A1Y1RTG0"/>
<comment type="similarity">
    <text evidence="2">Belongs to the CPA3 antiporters (TC 2.A.63) subunit C family.</text>
</comment>
<dbReference type="RefSeq" id="WP_083090594.1">
    <property type="nucleotide sequence ID" value="NZ_LXWF01000002.1"/>
</dbReference>
<keyword evidence="5 8" id="KW-1133">Transmembrane helix</keyword>
<feature type="region of interest" description="Disordered" evidence="7">
    <location>
        <begin position="120"/>
        <end position="170"/>
    </location>
</feature>
<feature type="transmembrane region" description="Helical" evidence="8">
    <location>
        <begin position="6"/>
        <end position="23"/>
    </location>
</feature>
<organism evidence="9 10">
    <name type="scientific">Rothia nasimurium</name>
    <dbReference type="NCBI Taxonomy" id="85336"/>
    <lineage>
        <taxon>Bacteria</taxon>
        <taxon>Bacillati</taxon>
        <taxon>Actinomycetota</taxon>
        <taxon>Actinomycetes</taxon>
        <taxon>Micrococcales</taxon>
        <taxon>Micrococcaceae</taxon>
        <taxon>Rothia</taxon>
    </lineage>
</organism>
<evidence type="ECO:0000313" key="10">
    <source>
        <dbReference type="Proteomes" id="UP000192359"/>
    </source>
</evidence>
<evidence type="ECO:0000256" key="1">
    <source>
        <dbReference type="ARBA" id="ARBA00004651"/>
    </source>
</evidence>
<dbReference type="Proteomes" id="UP000192359">
    <property type="component" value="Unassembled WGS sequence"/>
</dbReference>
<keyword evidence="6 8" id="KW-0472">Membrane</keyword>
<comment type="subcellular location">
    <subcellularLocation>
        <location evidence="1">Cell membrane</location>
        <topology evidence="1">Multi-pass membrane protein</topology>
    </subcellularLocation>
</comment>
<dbReference type="Pfam" id="PF00420">
    <property type="entry name" value="Oxidored_q2"/>
    <property type="match status" value="1"/>
</dbReference>
<evidence type="ECO:0000256" key="6">
    <source>
        <dbReference type="ARBA" id="ARBA00023136"/>
    </source>
</evidence>
<keyword evidence="3" id="KW-1003">Cell membrane</keyword>
<dbReference type="Gene3D" id="1.10.287.3510">
    <property type="match status" value="1"/>
</dbReference>
<sequence length="170" mass="18495">MIIDLSLILVMGVLYAVGVYLILDRSMTRVLLGLMLMTNATNILILHAGGPAGLAPFYSKDIAAEDYSDPLPQALILTAIVISCAVTALILGIIYRSWLLSRADEITDDAEDIRVAGQDSFDREEDAAAEVDASEFDADEETREKEFNEAEEKKKISQTAAQPTVSKKGD</sequence>
<evidence type="ECO:0000313" key="9">
    <source>
        <dbReference type="EMBL" id="ORC24954.1"/>
    </source>
</evidence>
<dbReference type="NCBIfam" id="NF005929">
    <property type="entry name" value="PRK07946.1"/>
    <property type="match status" value="1"/>
</dbReference>
<evidence type="ECO:0000256" key="7">
    <source>
        <dbReference type="SAM" id="MobiDB-lite"/>
    </source>
</evidence>